<accession>A0AAJ7TPX5</accession>
<proteinExistence type="predicted"/>
<name>A0AAJ7TPX5_PETMA</name>
<organism evidence="1 2">
    <name type="scientific">Petromyzon marinus</name>
    <name type="common">Sea lamprey</name>
    <dbReference type="NCBI Taxonomy" id="7757"/>
    <lineage>
        <taxon>Eukaryota</taxon>
        <taxon>Metazoa</taxon>
        <taxon>Chordata</taxon>
        <taxon>Craniata</taxon>
        <taxon>Vertebrata</taxon>
        <taxon>Cyclostomata</taxon>
        <taxon>Hyperoartia</taxon>
        <taxon>Petromyzontiformes</taxon>
        <taxon>Petromyzontidae</taxon>
        <taxon>Petromyzon</taxon>
    </lineage>
</organism>
<protein>
    <submittedName>
        <fullName evidence="2">RecQ-mediated genome instability protein 2</fullName>
    </submittedName>
</protein>
<reference evidence="2" key="1">
    <citation type="submission" date="2025-08" db="UniProtKB">
        <authorList>
            <consortium name="RefSeq"/>
        </authorList>
    </citation>
    <scope>IDENTIFICATION</scope>
    <source>
        <tissue evidence="2">Sperm</tissue>
    </source>
</reference>
<dbReference type="CTD" id="116028"/>
<sequence>MSAPVIAVPFKVLAGQLSACPGARPDEQQPHACAVTRDLGATVTGFEPRPGCSPLRVSYVWMQGDVVAVEESHGGSARISDGTGEFTARGLDSVPRGSPCLAPGEYVLVYGAVVSCGPDIVIKATKVTGLTSNPSHRAMWRAEVADLQQNLP</sequence>
<dbReference type="GO" id="GO:0006281">
    <property type="term" value="P:DNA repair"/>
    <property type="evidence" value="ECO:0007669"/>
    <property type="project" value="TreeGrafter"/>
</dbReference>
<gene>
    <name evidence="2" type="primary">RMI2</name>
</gene>
<keyword evidence="1" id="KW-1185">Reference proteome</keyword>
<dbReference type="InterPro" id="IPR012340">
    <property type="entry name" value="NA-bd_OB-fold"/>
</dbReference>
<dbReference type="GO" id="GO:2000042">
    <property type="term" value="P:negative regulation of double-strand break repair via homologous recombination"/>
    <property type="evidence" value="ECO:0007669"/>
    <property type="project" value="TreeGrafter"/>
</dbReference>
<dbReference type="InterPro" id="IPR032245">
    <property type="entry name" value="RMI2"/>
</dbReference>
<dbReference type="RefSeq" id="XP_032822041.1">
    <property type="nucleotide sequence ID" value="XM_032966150.1"/>
</dbReference>
<dbReference type="Gene3D" id="2.40.50.140">
    <property type="entry name" value="Nucleic acid-binding proteins"/>
    <property type="match status" value="1"/>
</dbReference>
<dbReference type="GO" id="GO:0033045">
    <property type="term" value="P:regulation of sister chromatid segregation"/>
    <property type="evidence" value="ECO:0007669"/>
    <property type="project" value="TreeGrafter"/>
</dbReference>
<evidence type="ECO:0000313" key="2">
    <source>
        <dbReference type="RefSeq" id="XP_032822041.1"/>
    </source>
</evidence>
<dbReference type="KEGG" id="pmrn:116948904"/>
<dbReference type="Proteomes" id="UP001318040">
    <property type="component" value="Chromosome 35"/>
</dbReference>
<evidence type="ECO:0000313" key="1">
    <source>
        <dbReference type="Proteomes" id="UP001318040"/>
    </source>
</evidence>
<dbReference type="PANTHER" id="PTHR33962:SF1">
    <property type="entry name" value="RECQ-MEDIATED GENOME INSTABILITY PROTEIN 2"/>
    <property type="match status" value="1"/>
</dbReference>
<dbReference type="AlphaFoldDB" id="A0AAJ7TPX5"/>
<dbReference type="PANTHER" id="PTHR33962">
    <property type="entry name" value="RECQ-MEDIATED GENOME INSTABILITY PROTEIN 2 RMI2"/>
    <property type="match status" value="1"/>
</dbReference>
<dbReference type="GO" id="GO:0043007">
    <property type="term" value="P:maintenance of rDNA"/>
    <property type="evidence" value="ECO:0007669"/>
    <property type="project" value="TreeGrafter"/>
</dbReference>
<dbReference type="GO" id="GO:0005829">
    <property type="term" value="C:cytosol"/>
    <property type="evidence" value="ECO:0007669"/>
    <property type="project" value="TreeGrafter"/>
</dbReference>
<dbReference type="Pfam" id="PF16100">
    <property type="entry name" value="RMI2"/>
    <property type="match status" value="1"/>
</dbReference>
<dbReference type="GO" id="GO:0016607">
    <property type="term" value="C:nuclear speck"/>
    <property type="evidence" value="ECO:0007669"/>
    <property type="project" value="TreeGrafter"/>
</dbReference>